<dbReference type="Gene3D" id="2.60.40.4070">
    <property type="match status" value="1"/>
</dbReference>
<dbReference type="EMBL" id="JBCEVZ010000002">
    <property type="protein sequence ID" value="MEL5992897.1"/>
    <property type="molecule type" value="Genomic_DNA"/>
</dbReference>
<evidence type="ECO:0000313" key="4">
    <source>
        <dbReference type="Proteomes" id="UP001479606"/>
    </source>
</evidence>
<sequence>MKSNAPKILALLLLVILSATVVGVARGGRHRQHENRPMRREIRAYFQANILPVLQQQRQKLEPQLSAEDRTQLATYRTQLATYRTQLKALKEQGQALRRSVVPEGTEAPATRPTLTEAQQKQAHDLRFQARGIMLNVAQMAQKYDAPIAQLTQEVAPQKEKWATDIKAIVARNATPEQQQKMAAFQGRQRERGGLRRFFKPAMFLLMDPNAPAANKAEPSVGNTSLYPNPAAPTSQLDYEVKKAGPVTIDLLDKDGNKLRTLVSAASQEKGPQTQQLDLHDVPAGTYFYKITTKGGTQTKRFVKE</sequence>
<dbReference type="Proteomes" id="UP001479606">
    <property type="component" value="Unassembled WGS sequence"/>
</dbReference>
<keyword evidence="1" id="KW-0175">Coiled coil</keyword>
<accession>A0ABU9LQ66</accession>
<gene>
    <name evidence="3" type="ORF">AAFH49_01670</name>
</gene>
<dbReference type="RefSeq" id="WP_342295499.1">
    <property type="nucleotide sequence ID" value="NZ_JBCEVZ010000002.1"/>
</dbReference>
<dbReference type="InterPro" id="IPR026444">
    <property type="entry name" value="Secre_tail"/>
</dbReference>
<name>A0ABU9LQ66_9BACT</name>
<comment type="caution">
    <text evidence="3">The sequence shown here is derived from an EMBL/GenBank/DDBJ whole genome shotgun (WGS) entry which is preliminary data.</text>
</comment>
<dbReference type="NCBIfam" id="TIGR04183">
    <property type="entry name" value="Por_Secre_tail"/>
    <property type="match status" value="1"/>
</dbReference>
<feature type="coiled-coil region" evidence="1">
    <location>
        <begin position="73"/>
        <end position="100"/>
    </location>
</feature>
<organism evidence="3 4">
    <name type="scientific">Hymenobacter segetis</name>
    <dbReference type="NCBI Taxonomy" id="2025509"/>
    <lineage>
        <taxon>Bacteria</taxon>
        <taxon>Pseudomonadati</taxon>
        <taxon>Bacteroidota</taxon>
        <taxon>Cytophagia</taxon>
        <taxon>Cytophagales</taxon>
        <taxon>Hymenobacteraceae</taxon>
        <taxon>Hymenobacter</taxon>
    </lineage>
</organism>
<evidence type="ECO:0000256" key="1">
    <source>
        <dbReference type="SAM" id="Coils"/>
    </source>
</evidence>
<reference evidence="3 4" key="1">
    <citation type="journal article" date="2018" name="Arch. Microbiol.">
        <title>Hymenobacter segetis sp. nov., isolated from soil.</title>
        <authorList>
            <person name="Ten L.N."/>
            <person name="Lim S.J."/>
            <person name="Kim B.O."/>
            <person name="Kang I.K."/>
            <person name="Jung H.Y."/>
        </authorList>
    </citation>
    <scope>NUCLEOTIDE SEQUENCE [LARGE SCALE GENOMIC DNA]</scope>
    <source>
        <strain evidence="3 4">S7-3-11</strain>
    </source>
</reference>
<proteinExistence type="predicted"/>
<keyword evidence="4" id="KW-1185">Reference proteome</keyword>
<protein>
    <submittedName>
        <fullName evidence="3">T9SS type A sorting domain-containing protein</fullName>
    </submittedName>
</protein>
<dbReference type="Pfam" id="PF18962">
    <property type="entry name" value="Por_Secre_tail"/>
    <property type="match status" value="1"/>
</dbReference>
<evidence type="ECO:0000259" key="2">
    <source>
        <dbReference type="Pfam" id="PF18962"/>
    </source>
</evidence>
<evidence type="ECO:0000313" key="3">
    <source>
        <dbReference type="EMBL" id="MEL5992897.1"/>
    </source>
</evidence>
<feature type="domain" description="Secretion system C-terminal sorting" evidence="2">
    <location>
        <begin position="226"/>
        <end position="303"/>
    </location>
</feature>